<dbReference type="InterPro" id="IPR056199">
    <property type="entry name" value="SPEF2_C"/>
</dbReference>
<dbReference type="OrthoDB" id="62528at2759"/>
<evidence type="ECO:0000313" key="3">
    <source>
        <dbReference type="Proteomes" id="UP000190648"/>
    </source>
</evidence>
<name>A0A1V4KDK7_PATFA</name>
<keyword evidence="3" id="KW-1185">Reference proteome</keyword>
<comment type="caution">
    <text evidence="2">The sequence shown here is derived from an EMBL/GenBank/DDBJ whole genome shotgun (WGS) entry which is preliminary data.</text>
</comment>
<dbReference type="Pfam" id="PF24082">
    <property type="entry name" value="SPEF2_C"/>
    <property type="match status" value="1"/>
</dbReference>
<reference evidence="2 3" key="1">
    <citation type="submission" date="2016-02" db="EMBL/GenBank/DDBJ databases">
        <title>Band-tailed pigeon sequencing and assembly.</title>
        <authorList>
            <person name="Soares A.E."/>
            <person name="Novak B.J."/>
            <person name="Rice E.S."/>
            <person name="O'Connell B."/>
            <person name="Chang D."/>
            <person name="Weber S."/>
            <person name="Shapiro B."/>
        </authorList>
    </citation>
    <scope>NUCLEOTIDE SEQUENCE [LARGE SCALE GENOMIC DNA]</scope>
    <source>
        <strain evidence="2">BTP2013</strain>
        <tissue evidence="2">Blood</tissue>
    </source>
</reference>
<proteinExistence type="predicted"/>
<dbReference type="EMBL" id="LSYS01003582">
    <property type="protein sequence ID" value="OPJ82475.1"/>
    <property type="molecule type" value="Genomic_DNA"/>
</dbReference>
<dbReference type="AlphaFoldDB" id="A0A1V4KDK7"/>
<evidence type="ECO:0000313" key="2">
    <source>
        <dbReference type="EMBL" id="OPJ82475.1"/>
    </source>
</evidence>
<protein>
    <recommendedName>
        <fullName evidence="1">SPEF2 C-terminal domain-containing protein</fullName>
    </recommendedName>
</protein>
<dbReference type="STRING" id="372326.A0A1V4KDK7"/>
<accession>A0A1V4KDK7</accession>
<dbReference type="Proteomes" id="UP000190648">
    <property type="component" value="Unassembled WGS sequence"/>
</dbReference>
<evidence type="ECO:0000259" key="1">
    <source>
        <dbReference type="Pfam" id="PF24082"/>
    </source>
</evidence>
<gene>
    <name evidence="2" type="ORF">AV530_000305</name>
</gene>
<feature type="domain" description="SPEF2 C-terminal" evidence="1">
    <location>
        <begin position="1"/>
        <end position="28"/>
    </location>
</feature>
<sequence length="176" mass="20063">MLLYFACHPDPVEGVYRALSIASGTYIHRKKEASLPCGDFPYTIIVTTRKSLIDAYENVVLDYMDEGIISVATLLKVFHTGGSKDEDNNRFNNLEKEGSYEKHFVKIYKELGSEDLTPIPVALLLKHPFIQDLINRCQLYKIPDIKIFLRRAEQAQSTDGQNTTCEEQQHMKDCSS</sequence>
<organism evidence="2 3">
    <name type="scientific">Patagioenas fasciata monilis</name>
    <dbReference type="NCBI Taxonomy" id="372326"/>
    <lineage>
        <taxon>Eukaryota</taxon>
        <taxon>Metazoa</taxon>
        <taxon>Chordata</taxon>
        <taxon>Craniata</taxon>
        <taxon>Vertebrata</taxon>
        <taxon>Euteleostomi</taxon>
        <taxon>Archelosauria</taxon>
        <taxon>Archosauria</taxon>
        <taxon>Dinosauria</taxon>
        <taxon>Saurischia</taxon>
        <taxon>Theropoda</taxon>
        <taxon>Coelurosauria</taxon>
        <taxon>Aves</taxon>
        <taxon>Neognathae</taxon>
        <taxon>Neoaves</taxon>
        <taxon>Columbimorphae</taxon>
        <taxon>Columbiformes</taxon>
        <taxon>Columbidae</taxon>
        <taxon>Patagioenas</taxon>
    </lineage>
</organism>